<proteinExistence type="predicted"/>
<dbReference type="Pfam" id="PF18082">
    <property type="entry name" value="NAT_N"/>
    <property type="match status" value="1"/>
</dbReference>
<evidence type="ECO:0000259" key="2">
    <source>
        <dbReference type="Pfam" id="PF18164"/>
    </source>
</evidence>
<dbReference type="InterPro" id="IPR041644">
    <property type="entry name" value="GNAT_C"/>
</dbReference>
<protein>
    <submittedName>
        <fullName evidence="3">Uncharacterized protein</fullName>
    </submittedName>
</protein>
<evidence type="ECO:0000313" key="3">
    <source>
        <dbReference type="EMBL" id="GLU48461.1"/>
    </source>
</evidence>
<organism evidence="3 4">
    <name type="scientific">Nocardiopsis ansamitocini</name>
    <dbReference type="NCBI Taxonomy" id="1670832"/>
    <lineage>
        <taxon>Bacteria</taxon>
        <taxon>Bacillati</taxon>
        <taxon>Actinomycetota</taxon>
        <taxon>Actinomycetes</taxon>
        <taxon>Streptosporangiales</taxon>
        <taxon>Nocardiopsidaceae</taxon>
        <taxon>Nocardiopsis</taxon>
    </lineage>
</organism>
<dbReference type="EMBL" id="BSQG01000004">
    <property type="protein sequence ID" value="GLU48461.1"/>
    <property type="molecule type" value="Genomic_DNA"/>
</dbReference>
<evidence type="ECO:0000313" key="4">
    <source>
        <dbReference type="Proteomes" id="UP001165092"/>
    </source>
</evidence>
<dbReference type="Proteomes" id="UP001165092">
    <property type="component" value="Unassembled WGS sequence"/>
</dbReference>
<name>A0A9W6P7B6_9ACTN</name>
<dbReference type="Gene3D" id="3.40.630.120">
    <property type="match status" value="1"/>
</dbReference>
<accession>A0A9W6P7B6</accession>
<comment type="caution">
    <text evidence="3">The sequence shown here is derived from an EMBL/GenBank/DDBJ whole genome shotgun (WGS) entry which is preliminary data.</text>
</comment>
<evidence type="ECO:0000259" key="1">
    <source>
        <dbReference type="Pfam" id="PF18082"/>
    </source>
</evidence>
<dbReference type="InterPro" id="IPR041273">
    <property type="entry name" value="NAT_N"/>
</dbReference>
<dbReference type="Pfam" id="PF18164">
    <property type="entry name" value="GNAT_C"/>
    <property type="match status" value="1"/>
</dbReference>
<dbReference type="AlphaFoldDB" id="A0A9W6P7B6"/>
<keyword evidence="4" id="KW-1185">Reference proteome</keyword>
<feature type="domain" description="GNAT-like C-terminal" evidence="2">
    <location>
        <begin position="167"/>
        <end position="319"/>
    </location>
</feature>
<gene>
    <name evidence="3" type="ORF">Nans01_28120</name>
</gene>
<feature type="domain" description="N-acyltransferase N-terminal" evidence="1">
    <location>
        <begin position="37"/>
        <end position="163"/>
    </location>
</feature>
<sequence length="325" mass="34818">MARELGLPEAAGASLAVLAGFDTPDPAPLPVPAHAVTALAPLACTPEDTAELVRWWPDESWPAAARWLVDACYARVRADLGSLEWVQWPDLTGSPDPRVRCAPVYAFAAAVPALLESHTRWGVPARVSAATLADVGRHVAKHRTMFDTVGLELPLWIALHYRGMLVESGRLQYEPALLGEAEAAAMGQEAGALCVRLHIPQTGPLTPRAVQESLSGAADVLDPYLLGALGRTTRVATCSSWLLDPQLKAYLPADSNIIAFQDRFTPTGQSGPGDSDVFRFVFTRPRVEPDAVTATTRLEKAALDVLARGGHWQAPTGWLHLPAPA</sequence>
<reference evidence="3" key="1">
    <citation type="submission" date="2023-02" db="EMBL/GenBank/DDBJ databases">
        <title>Nocardiopsis ansamitocini NBRC 112285.</title>
        <authorList>
            <person name="Ichikawa N."/>
            <person name="Sato H."/>
            <person name="Tonouchi N."/>
        </authorList>
    </citation>
    <scope>NUCLEOTIDE SEQUENCE</scope>
    <source>
        <strain evidence="3">NBRC 112285</strain>
    </source>
</reference>